<comment type="caution">
    <text evidence="16">The sequence shown here is derived from an EMBL/GenBank/DDBJ whole genome shotgun (WGS) entry which is preliminary data.</text>
</comment>
<feature type="signal peptide" evidence="13">
    <location>
        <begin position="1"/>
        <end position="21"/>
    </location>
</feature>
<feature type="domain" description="TonB-dependent receptor plug" evidence="15">
    <location>
        <begin position="55"/>
        <end position="150"/>
    </location>
</feature>
<evidence type="ECO:0000256" key="10">
    <source>
        <dbReference type="PROSITE-ProRule" id="PRU01360"/>
    </source>
</evidence>
<gene>
    <name evidence="16" type="ORF">H1D41_17905</name>
</gene>
<accession>A0A8J7LLK3</accession>
<dbReference type="EMBL" id="JADCKQ010000022">
    <property type="protein sequence ID" value="MBI1495515.1"/>
    <property type="molecule type" value="Genomic_DNA"/>
</dbReference>
<dbReference type="InterPro" id="IPR010917">
    <property type="entry name" value="TonB_rcpt_CS"/>
</dbReference>
<dbReference type="PROSITE" id="PS01156">
    <property type="entry name" value="TONB_DEPENDENT_REC_2"/>
    <property type="match status" value="1"/>
</dbReference>
<evidence type="ECO:0000256" key="7">
    <source>
        <dbReference type="ARBA" id="ARBA00023077"/>
    </source>
</evidence>
<reference evidence="16" key="1">
    <citation type="submission" date="2020-10" db="EMBL/GenBank/DDBJ databases">
        <title>Paenihalocynthiibacter styelae gen. nov., sp. nov., isolated from stalked sea squirt Styela clava.</title>
        <authorList>
            <person name="Kim Y.-O."/>
            <person name="Yoon J.-H."/>
        </authorList>
    </citation>
    <scope>NUCLEOTIDE SEQUENCE</scope>
    <source>
        <strain evidence="16">MYP1-1</strain>
    </source>
</reference>
<keyword evidence="5 10" id="KW-0812">Transmembrane</keyword>
<keyword evidence="3 10" id="KW-0813">Transport</keyword>
<evidence type="ECO:0000256" key="13">
    <source>
        <dbReference type="SAM" id="SignalP"/>
    </source>
</evidence>
<name>A0A8J7LLK3_9RHOB</name>
<comment type="subcellular location">
    <subcellularLocation>
        <location evidence="1 10">Cell outer membrane</location>
        <topology evidence="1 10">Multi-pass membrane protein</topology>
    </subcellularLocation>
</comment>
<dbReference type="Proteomes" id="UP000640583">
    <property type="component" value="Unassembled WGS sequence"/>
</dbReference>
<dbReference type="Pfam" id="PF00593">
    <property type="entry name" value="TonB_dep_Rec_b-barrel"/>
    <property type="match status" value="1"/>
</dbReference>
<feature type="domain" description="TonB-dependent receptor-like beta-barrel" evidence="14">
    <location>
        <begin position="252"/>
        <end position="628"/>
    </location>
</feature>
<evidence type="ECO:0000256" key="11">
    <source>
        <dbReference type="PROSITE-ProRule" id="PRU10144"/>
    </source>
</evidence>
<organism evidence="16 17">
    <name type="scientific">Halocynthiibacter styelae</name>
    <dbReference type="NCBI Taxonomy" id="2761955"/>
    <lineage>
        <taxon>Bacteria</taxon>
        <taxon>Pseudomonadati</taxon>
        <taxon>Pseudomonadota</taxon>
        <taxon>Alphaproteobacteria</taxon>
        <taxon>Rhodobacterales</taxon>
        <taxon>Paracoccaceae</taxon>
        <taxon>Halocynthiibacter</taxon>
    </lineage>
</organism>
<evidence type="ECO:0000256" key="12">
    <source>
        <dbReference type="RuleBase" id="RU003357"/>
    </source>
</evidence>
<dbReference type="Gene3D" id="2.40.170.20">
    <property type="entry name" value="TonB-dependent receptor, beta-barrel domain"/>
    <property type="match status" value="1"/>
</dbReference>
<dbReference type="InterPro" id="IPR036942">
    <property type="entry name" value="Beta-barrel_TonB_sf"/>
</dbReference>
<dbReference type="GO" id="GO:0015344">
    <property type="term" value="F:siderophore uptake transmembrane transporter activity"/>
    <property type="evidence" value="ECO:0007669"/>
    <property type="project" value="TreeGrafter"/>
</dbReference>
<keyword evidence="6 13" id="KW-0732">Signal</keyword>
<dbReference type="InterPro" id="IPR039426">
    <property type="entry name" value="TonB-dep_rcpt-like"/>
</dbReference>
<proteinExistence type="inferred from homology"/>
<evidence type="ECO:0000259" key="15">
    <source>
        <dbReference type="Pfam" id="PF07715"/>
    </source>
</evidence>
<keyword evidence="8 10" id="KW-0472">Membrane</keyword>
<dbReference type="InterPro" id="IPR000531">
    <property type="entry name" value="Beta-barrel_TonB"/>
</dbReference>
<evidence type="ECO:0000256" key="3">
    <source>
        <dbReference type="ARBA" id="ARBA00022448"/>
    </source>
</evidence>
<dbReference type="PANTHER" id="PTHR30069">
    <property type="entry name" value="TONB-DEPENDENT OUTER MEMBRANE RECEPTOR"/>
    <property type="match status" value="1"/>
</dbReference>
<dbReference type="Gene3D" id="2.170.130.10">
    <property type="entry name" value="TonB-dependent receptor, plug domain"/>
    <property type="match status" value="1"/>
</dbReference>
<keyword evidence="16" id="KW-0675">Receptor</keyword>
<keyword evidence="4 10" id="KW-1134">Transmembrane beta strand</keyword>
<dbReference type="RefSeq" id="WP_228850210.1">
    <property type="nucleotide sequence ID" value="NZ_JADCKQ010000022.1"/>
</dbReference>
<evidence type="ECO:0000256" key="2">
    <source>
        <dbReference type="ARBA" id="ARBA00009810"/>
    </source>
</evidence>
<feature type="chain" id="PRO_5035206808" evidence="13">
    <location>
        <begin position="22"/>
        <end position="665"/>
    </location>
</feature>
<comment type="similarity">
    <text evidence="2 10 12">Belongs to the TonB-dependent receptor family.</text>
</comment>
<dbReference type="SUPFAM" id="SSF56935">
    <property type="entry name" value="Porins"/>
    <property type="match status" value="1"/>
</dbReference>
<evidence type="ECO:0000259" key="14">
    <source>
        <dbReference type="Pfam" id="PF00593"/>
    </source>
</evidence>
<evidence type="ECO:0000256" key="1">
    <source>
        <dbReference type="ARBA" id="ARBA00004571"/>
    </source>
</evidence>
<keyword evidence="7 12" id="KW-0798">TonB box</keyword>
<evidence type="ECO:0000256" key="5">
    <source>
        <dbReference type="ARBA" id="ARBA00022692"/>
    </source>
</evidence>
<evidence type="ECO:0000256" key="6">
    <source>
        <dbReference type="ARBA" id="ARBA00022729"/>
    </source>
</evidence>
<dbReference type="GO" id="GO:0009279">
    <property type="term" value="C:cell outer membrane"/>
    <property type="evidence" value="ECO:0007669"/>
    <property type="project" value="UniProtKB-SubCell"/>
</dbReference>
<dbReference type="AlphaFoldDB" id="A0A8J7LLK3"/>
<dbReference type="PROSITE" id="PS52016">
    <property type="entry name" value="TONB_DEPENDENT_REC_3"/>
    <property type="match status" value="1"/>
</dbReference>
<keyword evidence="17" id="KW-1185">Reference proteome</keyword>
<dbReference type="InterPro" id="IPR012910">
    <property type="entry name" value="Plug_dom"/>
</dbReference>
<dbReference type="Pfam" id="PF07715">
    <property type="entry name" value="Plug"/>
    <property type="match status" value="1"/>
</dbReference>
<keyword evidence="9 10" id="KW-0998">Cell outer membrane</keyword>
<evidence type="ECO:0000256" key="4">
    <source>
        <dbReference type="ARBA" id="ARBA00022452"/>
    </source>
</evidence>
<dbReference type="PANTHER" id="PTHR30069:SF41">
    <property type="entry name" value="HEME_HEMOPEXIN UTILIZATION PROTEIN C"/>
    <property type="match status" value="1"/>
</dbReference>
<evidence type="ECO:0000313" key="17">
    <source>
        <dbReference type="Proteomes" id="UP000640583"/>
    </source>
</evidence>
<protein>
    <submittedName>
        <fullName evidence="16">TonB-dependent receptor</fullName>
    </submittedName>
</protein>
<dbReference type="InterPro" id="IPR037066">
    <property type="entry name" value="Plug_dom_sf"/>
</dbReference>
<feature type="short sequence motif" description="TonB C-terminal box" evidence="11">
    <location>
        <begin position="648"/>
        <end position="665"/>
    </location>
</feature>
<dbReference type="GO" id="GO:0044718">
    <property type="term" value="P:siderophore transmembrane transport"/>
    <property type="evidence" value="ECO:0007669"/>
    <property type="project" value="TreeGrafter"/>
</dbReference>
<evidence type="ECO:0000313" key="16">
    <source>
        <dbReference type="EMBL" id="MBI1495515.1"/>
    </source>
</evidence>
<sequence length="665" mass="71171">MRFLKLTTCIILGMSPATVWAQDTAGTHETTDETVYLGTIVVSAPLNPEAEDGLSVTSEALALSNPADLSELFAAEPTLSVGGGIPMAQKLYVNGIEENNLAISIDGARQNNRVFHHNTTTLIDPSLLQAVRVDAGVAPADAGPGALAGALEYETKDVGDLLDPDDNFGGSLKSEYGSNGDVFSNSLTLYGRQGGFEALAFGRFATGNERDDGFGNEIIGSTTAFTSFLGKVAYESENGGRFEFSAEQVADDAARPYRANIGAIIGGRPVPPTRNYDLTRTNYSLEYTTTKSAAFWDPTLRLSYSGTMLINDELGTPADQYTEGETTSLNGEVSNRFALSFGELNAGVDFYSDETSLDYRNVASPAFNSSGGEKLDNVGVFAQFRMDPTANTRFSTGLRADFQSFEGIDGSTQSTDGVSYNVSGEIDLSDRVTLSAGYSHVWGGIELAENYILNPVWDYSASEIEDVTSDNIYVAASYDAGWAVLDGKIFSTEIDNSRAASYGGGPALTADVASKGFELGLSTNWDNGFVRIGYANIDTEVNGLSADSYNGNYLTMPLGEVVTLQAAHQFNNGVILGGNAEHTLDYTLTDTLYSSSVDIAGYTVVNTFVEYSPENVPGLTLRAEVNNIFDEGYVARATYGQDFPGEVEPLYEDGRSIRLSAQYTF</sequence>
<evidence type="ECO:0000256" key="9">
    <source>
        <dbReference type="ARBA" id="ARBA00023237"/>
    </source>
</evidence>
<evidence type="ECO:0000256" key="8">
    <source>
        <dbReference type="ARBA" id="ARBA00023136"/>
    </source>
</evidence>